<evidence type="ECO:0000256" key="1">
    <source>
        <dbReference type="SAM" id="MobiDB-lite"/>
    </source>
</evidence>
<proteinExistence type="predicted"/>
<gene>
    <name evidence="2" type="ORF">M9Y10_005397</name>
</gene>
<dbReference type="Gene3D" id="1.25.10.10">
    <property type="entry name" value="Leucine-rich Repeat Variant"/>
    <property type="match status" value="1"/>
</dbReference>
<keyword evidence="3" id="KW-1185">Reference proteome</keyword>
<dbReference type="Proteomes" id="UP001470230">
    <property type="component" value="Unassembled WGS sequence"/>
</dbReference>
<reference evidence="2 3" key="1">
    <citation type="submission" date="2024-04" db="EMBL/GenBank/DDBJ databases">
        <title>Tritrichomonas musculus Genome.</title>
        <authorList>
            <person name="Alves-Ferreira E."/>
            <person name="Grigg M."/>
            <person name="Lorenzi H."/>
            <person name="Galac M."/>
        </authorList>
    </citation>
    <scope>NUCLEOTIDE SEQUENCE [LARGE SCALE GENOMIC DNA]</scope>
    <source>
        <strain evidence="2 3">EAF2021</strain>
    </source>
</reference>
<dbReference type="EMBL" id="JAPFFF010000011">
    <property type="protein sequence ID" value="KAK8878617.1"/>
    <property type="molecule type" value="Genomic_DNA"/>
</dbReference>
<feature type="region of interest" description="Disordered" evidence="1">
    <location>
        <begin position="594"/>
        <end position="614"/>
    </location>
</feature>
<evidence type="ECO:0008006" key="4">
    <source>
        <dbReference type="Google" id="ProtNLM"/>
    </source>
</evidence>
<name>A0ABR2JMM2_9EUKA</name>
<evidence type="ECO:0000313" key="3">
    <source>
        <dbReference type="Proteomes" id="UP001470230"/>
    </source>
</evidence>
<accession>A0ABR2JMM2</accession>
<protein>
    <recommendedName>
        <fullName evidence="4">Exportin(tRNA)</fullName>
    </recommendedName>
</protein>
<sequence length="912" mass="106110">MNENLILIAANKIKDQSLTSQEASEKILEISNDSEYMLQWCFSMLHRFSSFDSRAFALDTIQNSINDNFESVSLNSIDHLLYEFFLSIYKDSDYNNVTLLNKISGIQARLIKHLFPIEWPTAFEPLEEFSVMNFPDTIFFNFLISLRQVAQTDSNIVKQMQQDGFSLKNLLSRISDTVIKGSTDAKNIFLNCFDWIDFHILVSLPCFLFILDDFNKVPNPKTAISILSTIFKQEKFSKEEKAKFISDFKLFERFNQYLNTFSTISVSSLNDFTILLCNIFGPLIKNEFITTFIPLFIITLNRLLQAKNYQISSFKRFNGLFHEMVFNQIIQFQQIKEAYYPILIGSLNCPEAECDSNIPLLFDFFFSNIVQKADLINEIHAFLSGLTQEALSQDNKPIQQSKYYKNFLLLNNFSIYAHNSQTYTKIVLREVLAFFSPLLDIEPSKELINDPYYIKSLKAFSDLFLQSNAYFDSKSFEKIREKDSLLFYRQFQCTFQGVHAFMNSMLSLCQLENSSIVRITNINDIVSFLITSLNIDMFKIALALIEKAPDEAISTIKNKSTEIILDQDPTLLSISEIRMLFMLFSFKQYDKENENKDKDKNKSKKEKEKKKKEKKPTNFLSVSYDSKRHFDFFSRIYLNSNDQNGNLIPSNIFESNNDYYEYAEMMTFLFGYKAFPFYFNEIFNNPRNQNISVIASIISILSTRYRPNISVPLTPEVEQTNGFLVFFAQNSLGNLFNIIDRDRKENKCETSQELKDFSSFYSQFIKYIIYFTSIASNEVISQILSIAQQLFRFPVLSNEALEIFLKFAFSKNDAHLIELIYPTTVNLLAQLLSKSPIFPVDYKQCVIVTLTFHHEVFQKDVDFGRSIIAPAYDLIGNTKLKFHVYVNLLEASEDQFCTRLGRISNEFFPKNE</sequence>
<evidence type="ECO:0000313" key="2">
    <source>
        <dbReference type="EMBL" id="KAK8878617.1"/>
    </source>
</evidence>
<comment type="caution">
    <text evidence="2">The sequence shown here is derived from an EMBL/GenBank/DDBJ whole genome shotgun (WGS) entry which is preliminary data.</text>
</comment>
<dbReference type="InterPro" id="IPR011989">
    <property type="entry name" value="ARM-like"/>
</dbReference>
<organism evidence="2 3">
    <name type="scientific">Tritrichomonas musculus</name>
    <dbReference type="NCBI Taxonomy" id="1915356"/>
    <lineage>
        <taxon>Eukaryota</taxon>
        <taxon>Metamonada</taxon>
        <taxon>Parabasalia</taxon>
        <taxon>Tritrichomonadida</taxon>
        <taxon>Tritrichomonadidae</taxon>
        <taxon>Tritrichomonas</taxon>
    </lineage>
</organism>
<feature type="compositionally biased region" description="Basic residues" evidence="1">
    <location>
        <begin position="601"/>
        <end position="614"/>
    </location>
</feature>